<evidence type="ECO:0000313" key="12">
    <source>
        <dbReference type="EMBL" id="PMD06390.1"/>
    </source>
</evidence>
<evidence type="ECO:0000313" key="13">
    <source>
        <dbReference type="Proteomes" id="UP000235598"/>
    </source>
</evidence>
<name>A0A2N6VQH8_9MICO</name>
<dbReference type="EMBL" id="JAFBCP010000001">
    <property type="protein sequence ID" value="MBM7817470.1"/>
    <property type="molecule type" value="Genomic_DNA"/>
</dbReference>
<dbReference type="AlphaFoldDB" id="A0A2N6VQH8"/>
<evidence type="ECO:0000256" key="3">
    <source>
        <dbReference type="ARBA" id="ARBA00022448"/>
    </source>
</evidence>
<dbReference type="OrthoDB" id="4337190at2"/>
<keyword evidence="3 10" id="KW-0813">Transport</keyword>
<comment type="function">
    <text evidence="9 10">Involved in protein export. Participates in an early event of protein translocation.</text>
</comment>
<keyword evidence="14" id="KW-1185">Reference proteome</keyword>
<keyword evidence="5 10" id="KW-0653">Protein transport</keyword>
<gene>
    <name evidence="12" type="ORF">CJ199_03225</name>
    <name evidence="11" type="ORF">JOE56_002164</name>
</gene>
<dbReference type="NCBIfam" id="TIGR00810">
    <property type="entry name" value="secG"/>
    <property type="match status" value="1"/>
</dbReference>
<evidence type="ECO:0000256" key="8">
    <source>
        <dbReference type="ARBA" id="ARBA00023136"/>
    </source>
</evidence>
<evidence type="ECO:0000256" key="5">
    <source>
        <dbReference type="ARBA" id="ARBA00022927"/>
    </source>
</evidence>
<reference evidence="12 13" key="1">
    <citation type="submission" date="2017-09" db="EMBL/GenBank/DDBJ databases">
        <title>Bacterial strain isolated from the female urinary microbiota.</title>
        <authorList>
            <person name="Thomas-White K."/>
            <person name="Kumar N."/>
            <person name="Forster S."/>
            <person name="Putonti C."/>
            <person name="Lawley T."/>
            <person name="Wolfe A.J."/>
        </authorList>
    </citation>
    <scope>NUCLEOTIDE SEQUENCE [LARGE SCALE GENOMIC DNA]</scope>
    <source>
        <strain evidence="12 13">UMB1301</strain>
    </source>
</reference>
<feature type="transmembrane region" description="Helical" evidence="10">
    <location>
        <begin position="58"/>
        <end position="79"/>
    </location>
</feature>
<comment type="similarity">
    <text evidence="2 10">Belongs to the SecG family.</text>
</comment>
<organism evidence="12 13">
    <name type="scientific">Brevibacterium paucivorans</name>
    <dbReference type="NCBI Taxonomy" id="170994"/>
    <lineage>
        <taxon>Bacteria</taxon>
        <taxon>Bacillati</taxon>
        <taxon>Actinomycetota</taxon>
        <taxon>Actinomycetes</taxon>
        <taxon>Micrococcales</taxon>
        <taxon>Brevibacteriaceae</taxon>
        <taxon>Brevibacterium</taxon>
    </lineage>
</organism>
<evidence type="ECO:0000256" key="9">
    <source>
        <dbReference type="ARBA" id="ARBA00025182"/>
    </source>
</evidence>
<dbReference type="Proteomes" id="UP000235598">
    <property type="component" value="Unassembled WGS sequence"/>
</dbReference>
<dbReference type="GO" id="GO:0005886">
    <property type="term" value="C:plasma membrane"/>
    <property type="evidence" value="ECO:0007669"/>
    <property type="project" value="UniProtKB-SubCell"/>
</dbReference>
<keyword evidence="4 10" id="KW-0812">Transmembrane</keyword>
<feature type="transmembrane region" description="Helical" evidence="10">
    <location>
        <begin position="6"/>
        <end position="25"/>
    </location>
</feature>
<dbReference type="Pfam" id="PF03840">
    <property type="entry name" value="SecG"/>
    <property type="match status" value="1"/>
</dbReference>
<evidence type="ECO:0000313" key="11">
    <source>
        <dbReference type="EMBL" id="MBM7817470.1"/>
    </source>
</evidence>
<dbReference type="GO" id="GO:0009306">
    <property type="term" value="P:protein secretion"/>
    <property type="evidence" value="ECO:0007669"/>
    <property type="project" value="UniProtKB-UniRule"/>
</dbReference>
<keyword evidence="8 10" id="KW-0472">Membrane</keyword>
<sequence>MEILTWILTGVLILTSFILIAFVLLHKGKGGGMSDMFGGGMSANLGSSGVAEKNLNMYTTLIAIVWAASIVLLGLIASFQA</sequence>
<dbReference type="RefSeq" id="WP_005883401.1">
    <property type="nucleotide sequence ID" value="NZ_BAAAIM010000005.1"/>
</dbReference>
<evidence type="ECO:0000256" key="4">
    <source>
        <dbReference type="ARBA" id="ARBA00022692"/>
    </source>
</evidence>
<keyword evidence="6 10" id="KW-1133">Transmembrane helix</keyword>
<proteinExistence type="inferred from homology"/>
<protein>
    <recommendedName>
        <fullName evidence="10">Protein-export membrane protein SecG</fullName>
    </recommendedName>
</protein>
<evidence type="ECO:0000256" key="6">
    <source>
        <dbReference type="ARBA" id="ARBA00022989"/>
    </source>
</evidence>
<evidence type="ECO:0000313" key="14">
    <source>
        <dbReference type="Proteomes" id="UP000809290"/>
    </source>
</evidence>
<dbReference type="PRINTS" id="PR01651">
    <property type="entry name" value="SECGEXPORT"/>
</dbReference>
<dbReference type="GO" id="GO:0015450">
    <property type="term" value="F:protein-transporting ATPase activity"/>
    <property type="evidence" value="ECO:0007669"/>
    <property type="project" value="UniProtKB-UniRule"/>
</dbReference>
<dbReference type="InterPro" id="IPR004692">
    <property type="entry name" value="SecG"/>
</dbReference>
<dbReference type="Proteomes" id="UP000809290">
    <property type="component" value="Unassembled WGS sequence"/>
</dbReference>
<evidence type="ECO:0000256" key="7">
    <source>
        <dbReference type="ARBA" id="ARBA00023010"/>
    </source>
</evidence>
<evidence type="ECO:0000256" key="2">
    <source>
        <dbReference type="ARBA" id="ARBA00008445"/>
    </source>
</evidence>
<keyword evidence="7 10" id="KW-0811">Translocation</keyword>
<evidence type="ECO:0000256" key="1">
    <source>
        <dbReference type="ARBA" id="ARBA00004141"/>
    </source>
</evidence>
<reference evidence="11 14" key="2">
    <citation type="submission" date="2021-01" db="EMBL/GenBank/DDBJ databases">
        <title>Sequencing the genomes of 1000 actinobacteria strains.</title>
        <authorList>
            <person name="Klenk H.-P."/>
        </authorList>
    </citation>
    <scope>NUCLEOTIDE SEQUENCE [LARGE SCALE GENOMIC DNA]</scope>
    <source>
        <strain evidence="11 14">DSM 13657</strain>
    </source>
</reference>
<evidence type="ECO:0000256" key="10">
    <source>
        <dbReference type="RuleBase" id="RU365087"/>
    </source>
</evidence>
<dbReference type="EMBL" id="PNHK01000001">
    <property type="protein sequence ID" value="PMD06390.1"/>
    <property type="molecule type" value="Genomic_DNA"/>
</dbReference>
<keyword evidence="10" id="KW-1003">Cell membrane</keyword>
<accession>A0A2N6VQH8</accession>
<comment type="subcellular location">
    <subcellularLocation>
        <location evidence="10">Cell membrane</location>
        <topology evidence="10">Multi-pass membrane protein</topology>
    </subcellularLocation>
    <subcellularLocation>
        <location evidence="1">Membrane</location>
        <topology evidence="1">Multi-pass membrane protein</topology>
    </subcellularLocation>
</comment>
<comment type="caution">
    <text evidence="12">The sequence shown here is derived from an EMBL/GenBank/DDBJ whole genome shotgun (WGS) entry which is preliminary data.</text>
</comment>